<name>A0A450VM25_9GAMM</name>
<evidence type="ECO:0000256" key="3">
    <source>
        <dbReference type="ARBA" id="ARBA00008480"/>
    </source>
</evidence>
<dbReference type="UniPathway" id="UPA00056">
    <property type="reaction ID" value="UER00095"/>
</dbReference>
<dbReference type="SUPFAM" id="SSF69765">
    <property type="entry name" value="IpsF-like"/>
    <property type="match status" value="1"/>
</dbReference>
<feature type="binding site" evidence="9">
    <location>
        <begin position="34"/>
        <end position="35"/>
    </location>
    <ligand>
        <name>4-CDP-2-C-methyl-D-erythritol 2-phosphate</name>
        <dbReference type="ChEBI" id="CHEBI:57919"/>
    </ligand>
</feature>
<dbReference type="PROSITE" id="PS01350">
    <property type="entry name" value="ISPF"/>
    <property type="match status" value="1"/>
</dbReference>
<sequence length="168" mass="17960">MRIGHGYDAHRFTTGRPLILGGVTIPYDRGLLAHSDGDVLAHALCDALLGAAGLGDIGLHFPDSDVEFENIDSRILLRRVIANLRRQSLYASSVDSTLIAQAPKLQAFISDMRSNLASDLAMDPTRFNIKATTTEKMGFTGRGEGITAHAVVLLDEAASGRGEEGDAK</sequence>
<evidence type="ECO:0000256" key="8">
    <source>
        <dbReference type="ARBA" id="ARBA00023239"/>
    </source>
</evidence>
<reference evidence="12" key="1">
    <citation type="submission" date="2019-02" db="EMBL/GenBank/DDBJ databases">
        <authorList>
            <person name="Gruber-Vodicka R. H."/>
            <person name="Seah K. B. B."/>
        </authorList>
    </citation>
    <scope>NUCLEOTIDE SEQUENCE</scope>
    <source>
        <strain evidence="12">BECK_S313</strain>
    </source>
</reference>
<dbReference type="PANTHER" id="PTHR43181">
    <property type="entry name" value="2-C-METHYL-D-ERYTHRITOL 2,4-CYCLODIPHOSPHATE SYNTHASE, CHLOROPLASTIC"/>
    <property type="match status" value="1"/>
</dbReference>
<feature type="binding site" evidence="9">
    <location>
        <begin position="56"/>
        <end position="58"/>
    </location>
    <ligand>
        <name>4-CDP-2-C-methyl-D-erythritol 2-phosphate</name>
        <dbReference type="ChEBI" id="CHEBI:57919"/>
    </ligand>
</feature>
<evidence type="ECO:0000256" key="5">
    <source>
        <dbReference type="ARBA" id="ARBA00012579"/>
    </source>
</evidence>
<feature type="binding site" evidence="9">
    <location>
        <begin position="132"/>
        <end position="135"/>
    </location>
    <ligand>
        <name>4-CDP-2-C-methyl-D-erythritol 2-phosphate</name>
        <dbReference type="ChEBI" id="CHEBI:57919"/>
    </ligand>
</feature>
<evidence type="ECO:0000256" key="7">
    <source>
        <dbReference type="ARBA" id="ARBA00023229"/>
    </source>
</evidence>
<feature type="binding site" evidence="9">
    <location>
        <position position="142"/>
    </location>
    <ligand>
        <name>4-CDP-2-C-methyl-D-erythritol 2-phosphate</name>
        <dbReference type="ChEBI" id="CHEBI:57919"/>
    </ligand>
</feature>
<feature type="binding site" evidence="9">
    <location>
        <begin position="61"/>
        <end position="65"/>
    </location>
    <ligand>
        <name>4-CDP-2-C-methyl-D-erythritol 2-phosphate</name>
        <dbReference type="ChEBI" id="CHEBI:57919"/>
    </ligand>
</feature>
<dbReference type="NCBIfam" id="TIGR00151">
    <property type="entry name" value="ispF"/>
    <property type="match status" value="1"/>
</dbReference>
<comment type="pathway">
    <text evidence="2 9">Isoprenoid biosynthesis; isopentenyl diphosphate biosynthesis via DXP pathway; isopentenyl diphosphate from 1-deoxy-D-xylulose 5-phosphate: step 4/6.</text>
</comment>
<feature type="binding site" evidence="9">
    <location>
        <begin position="8"/>
        <end position="10"/>
    </location>
    <ligand>
        <name>4-CDP-2-C-methyl-D-erythritol 2-phosphate</name>
        <dbReference type="ChEBI" id="CHEBI:57919"/>
    </ligand>
</feature>
<feature type="binding site" evidence="9">
    <location>
        <position position="42"/>
    </location>
    <ligand>
        <name>a divalent metal cation</name>
        <dbReference type="ChEBI" id="CHEBI:60240"/>
    </ligand>
</feature>
<dbReference type="HAMAP" id="MF_00107">
    <property type="entry name" value="IspF"/>
    <property type="match status" value="1"/>
</dbReference>
<comment type="function">
    <text evidence="9">Involved in the biosynthesis of isopentenyl diphosphate (IPP) and dimethylallyl diphosphate (DMAPP), two major building blocks of isoprenoid compounds. Catalyzes the conversion of 4-diphosphocytidyl-2-C-methyl-D-erythritol 2-phosphate (CDP-ME2P) to 2-C-methyl-D-erythritol 2,4-cyclodiphosphate (ME-CPP) with a corresponding release of cytidine 5-monophosphate (CMP).</text>
</comment>
<comment type="catalytic activity">
    <reaction evidence="1 9 10">
        <text>4-CDP-2-C-methyl-D-erythritol 2-phosphate = 2-C-methyl-D-erythritol 2,4-cyclic diphosphate + CMP</text>
        <dbReference type="Rhea" id="RHEA:23864"/>
        <dbReference type="ChEBI" id="CHEBI:57919"/>
        <dbReference type="ChEBI" id="CHEBI:58483"/>
        <dbReference type="ChEBI" id="CHEBI:60377"/>
        <dbReference type="EC" id="4.6.1.12"/>
    </reaction>
</comment>
<dbReference type="EC" id="4.6.1.12" evidence="5 9"/>
<keyword evidence="7 9" id="KW-0414">Isoprene biosynthesis</keyword>
<comment type="caution">
    <text evidence="9">Lacks conserved residue(s) required for the propagation of feature annotation.</text>
</comment>
<comment type="similarity">
    <text evidence="3 9 10">Belongs to the IspF family.</text>
</comment>
<evidence type="ECO:0000256" key="1">
    <source>
        <dbReference type="ARBA" id="ARBA00000200"/>
    </source>
</evidence>
<dbReference type="GO" id="GO:0046872">
    <property type="term" value="F:metal ion binding"/>
    <property type="evidence" value="ECO:0007669"/>
    <property type="project" value="UniProtKB-KW"/>
</dbReference>
<dbReference type="InterPro" id="IPR020555">
    <property type="entry name" value="MECDP_synthase_CS"/>
</dbReference>
<feature type="binding site" evidence="9">
    <location>
        <position position="10"/>
    </location>
    <ligand>
        <name>a divalent metal cation</name>
        <dbReference type="ChEBI" id="CHEBI:60240"/>
    </ligand>
</feature>
<dbReference type="AlphaFoldDB" id="A0A450VM25"/>
<feature type="binding site" evidence="9">
    <location>
        <position position="8"/>
    </location>
    <ligand>
        <name>a divalent metal cation</name>
        <dbReference type="ChEBI" id="CHEBI:60240"/>
    </ligand>
</feature>
<evidence type="ECO:0000259" key="11">
    <source>
        <dbReference type="Pfam" id="PF02542"/>
    </source>
</evidence>
<organism evidence="12">
    <name type="scientific">Candidatus Kentrum sp. LPFa</name>
    <dbReference type="NCBI Taxonomy" id="2126335"/>
    <lineage>
        <taxon>Bacteria</taxon>
        <taxon>Pseudomonadati</taxon>
        <taxon>Pseudomonadota</taxon>
        <taxon>Gammaproteobacteria</taxon>
        <taxon>Candidatus Kentrum</taxon>
    </lineage>
</organism>
<comment type="cofactor">
    <cofactor evidence="9">
        <name>a divalent metal cation</name>
        <dbReference type="ChEBI" id="CHEBI:60240"/>
    </cofactor>
    <text evidence="9">Binds 1 divalent metal cation per subunit.</text>
</comment>
<dbReference type="GO" id="GO:0016114">
    <property type="term" value="P:terpenoid biosynthetic process"/>
    <property type="evidence" value="ECO:0007669"/>
    <property type="project" value="InterPro"/>
</dbReference>
<proteinExistence type="inferred from homology"/>
<dbReference type="GO" id="GO:0008685">
    <property type="term" value="F:2-C-methyl-D-erythritol 2,4-cyclodiphosphate synthase activity"/>
    <property type="evidence" value="ECO:0007669"/>
    <property type="project" value="UniProtKB-UniRule"/>
</dbReference>
<accession>A0A450VM25</accession>
<feature type="site" description="Transition state stabilizer" evidence="9">
    <location>
        <position position="133"/>
    </location>
</feature>
<dbReference type="GO" id="GO:0019288">
    <property type="term" value="P:isopentenyl diphosphate biosynthetic process, methylerythritol 4-phosphate pathway"/>
    <property type="evidence" value="ECO:0007669"/>
    <property type="project" value="UniProtKB-UniRule"/>
</dbReference>
<dbReference type="Gene3D" id="3.30.1330.50">
    <property type="entry name" value="2-C-methyl-D-erythritol 2,4-cyclodiphosphate synthase"/>
    <property type="match status" value="1"/>
</dbReference>
<dbReference type="InterPro" id="IPR003526">
    <property type="entry name" value="MECDP_synthase"/>
</dbReference>
<evidence type="ECO:0000256" key="4">
    <source>
        <dbReference type="ARBA" id="ARBA00011233"/>
    </source>
</evidence>
<dbReference type="InterPro" id="IPR036571">
    <property type="entry name" value="MECDP_synthase_sf"/>
</dbReference>
<keyword evidence="6 9" id="KW-0479">Metal-binding</keyword>
<dbReference type="FunFam" id="3.30.1330.50:FF:000001">
    <property type="entry name" value="2-C-methyl-D-erythritol 2,4-cyclodiphosphate synthase"/>
    <property type="match status" value="1"/>
</dbReference>
<evidence type="ECO:0000256" key="10">
    <source>
        <dbReference type="RuleBase" id="RU004395"/>
    </source>
</evidence>
<keyword evidence="8 9" id="KW-0456">Lyase</keyword>
<evidence type="ECO:0000256" key="9">
    <source>
        <dbReference type="HAMAP-Rule" id="MF_00107"/>
    </source>
</evidence>
<feature type="domain" description="2-C-methyl-D-erythritol 2,4-cyclodiphosphate synthase" evidence="11">
    <location>
        <begin position="1"/>
        <end position="154"/>
    </location>
</feature>
<evidence type="ECO:0000256" key="6">
    <source>
        <dbReference type="ARBA" id="ARBA00022723"/>
    </source>
</evidence>
<dbReference type="EMBL" id="CAADFK010000001">
    <property type="protein sequence ID" value="VFK05791.1"/>
    <property type="molecule type" value="Genomic_DNA"/>
</dbReference>
<dbReference type="Pfam" id="PF02542">
    <property type="entry name" value="YgbB"/>
    <property type="match status" value="1"/>
</dbReference>
<comment type="subunit">
    <text evidence="4 9">Homotrimer.</text>
</comment>
<gene>
    <name evidence="9" type="primary">ispF</name>
    <name evidence="12" type="ORF">BECKLPF1236B_GA0070989_10014</name>
</gene>
<feature type="site" description="Transition state stabilizer" evidence="9">
    <location>
        <position position="34"/>
    </location>
</feature>
<dbReference type="CDD" id="cd00554">
    <property type="entry name" value="MECDP_synthase"/>
    <property type="match status" value="1"/>
</dbReference>
<evidence type="ECO:0000256" key="2">
    <source>
        <dbReference type="ARBA" id="ARBA00004709"/>
    </source>
</evidence>
<evidence type="ECO:0000313" key="12">
    <source>
        <dbReference type="EMBL" id="VFK05791.1"/>
    </source>
</evidence>
<feature type="binding site" evidence="9">
    <location>
        <position position="139"/>
    </location>
    <ligand>
        <name>4-CDP-2-C-methyl-D-erythritol 2-phosphate</name>
        <dbReference type="ChEBI" id="CHEBI:57919"/>
    </ligand>
</feature>
<dbReference type="PANTHER" id="PTHR43181:SF1">
    <property type="entry name" value="2-C-METHYL-D-ERYTHRITOL 2,4-CYCLODIPHOSPHATE SYNTHASE, CHLOROPLASTIC"/>
    <property type="match status" value="1"/>
</dbReference>
<protein>
    <recommendedName>
        <fullName evidence="5 9">2-C-methyl-D-erythritol 2,4-cyclodiphosphate synthase</fullName>
        <shortName evidence="9">MECDP-synthase</shortName>
        <shortName evidence="9">MECPP-synthase</shortName>
        <shortName evidence="9">MECPS</shortName>
        <ecNumber evidence="5 9">4.6.1.12</ecNumber>
    </recommendedName>
</protein>